<dbReference type="Pfam" id="PF00892">
    <property type="entry name" value="EamA"/>
    <property type="match status" value="1"/>
</dbReference>
<dbReference type="PANTHER" id="PTHR22911:SF6">
    <property type="entry name" value="SOLUTE CARRIER FAMILY 35 MEMBER G1"/>
    <property type="match status" value="1"/>
</dbReference>
<dbReference type="InterPro" id="IPR000620">
    <property type="entry name" value="EamA_dom"/>
</dbReference>
<feature type="transmembrane region" description="Helical" evidence="6">
    <location>
        <begin position="256"/>
        <end position="276"/>
    </location>
</feature>
<feature type="domain" description="EamA" evidence="7">
    <location>
        <begin position="9"/>
        <end position="141"/>
    </location>
</feature>
<feature type="transmembrane region" description="Helical" evidence="6">
    <location>
        <begin position="122"/>
        <end position="141"/>
    </location>
</feature>
<comment type="similarity">
    <text evidence="2">Belongs to the drug/metabolite transporter (DMT) superfamily. 10 TMS drug/metabolite exporter (DME) (TC 2.A.7.3) family.</text>
</comment>
<evidence type="ECO:0000256" key="6">
    <source>
        <dbReference type="SAM" id="Phobius"/>
    </source>
</evidence>
<comment type="subcellular location">
    <subcellularLocation>
        <location evidence="1">Membrane</location>
        <topology evidence="1">Multi-pass membrane protein</topology>
    </subcellularLocation>
</comment>
<feature type="transmembrane region" description="Helical" evidence="6">
    <location>
        <begin position="6"/>
        <end position="27"/>
    </location>
</feature>
<dbReference type="PANTHER" id="PTHR22911">
    <property type="entry name" value="ACYL-MALONYL CONDENSING ENZYME-RELATED"/>
    <property type="match status" value="1"/>
</dbReference>
<dbReference type="InterPro" id="IPR037185">
    <property type="entry name" value="EmrE-like"/>
</dbReference>
<dbReference type="RefSeq" id="WP_107672803.1">
    <property type="nucleotide sequence ID" value="NZ_PZKE01000005.1"/>
</dbReference>
<protein>
    <submittedName>
        <fullName evidence="8">EamA/RhaT family transporter</fullName>
    </submittedName>
</protein>
<evidence type="ECO:0000256" key="3">
    <source>
        <dbReference type="ARBA" id="ARBA00022692"/>
    </source>
</evidence>
<reference evidence="8 9" key="1">
    <citation type="submission" date="2018-03" db="EMBL/GenBank/DDBJ databases">
        <title>Rhodobacter blasticus.</title>
        <authorList>
            <person name="Meyer T.E."/>
            <person name="Miller S."/>
            <person name="Lodha T."/>
            <person name="Gandham S."/>
            <person name="Chintalapati S."/>
            <person name="Chintalapati V.R."/>
        </authorList>
    </citation>
    <scope>NUCLEOTIDE SEQUENCE [LARGE SCALE GENOMIC DNA]</scope>
    <source>
        <strain evidence="8 9">DSM 2131</strain>
    </source>
</reference>
<proteinExistence type="inferred from homology"/>
<feature type="transmembrane region" description="Helical" evidence="6">
    <location>
        <begin position="39"/>
        <end position="58"/>
    </location>
</feature>
<evidence type="ECO:0000256" key="4">
    <source>
        <dbReference type="ARBA" id="ARBA00022989"/>
    </source>
</evidence>
<evidence type="ECO:0000313" key="8">
    <source>
        <dbReference type="EMBL" id="PTE15029.1"/>
    </source>
</evidence>
<comment type="caution">
    <text evidence="8">The sequence shown here is derived from an EMBL/GenBank/DDBJ whole genome shotgun (WGS) entry which is preliminary data.</text>
</comment>
<feature type="transmembrane region" description="Helical" evidence="6">
    <location>
        <begin position="181"/>
        <end position="208"/>
    </location>
</feature>
<keyword evidence="5 6" id="KW-0472">Membrane</keyword>
<accession>A0A2T4JAW4</accession>
<gene>
    <name evidence="8" type="ORF">C5F44_07010</name>
</gene>
<feature type="transmembrane region" description="Helical" evidence="6">
    <location>
        <begin position="147"/>
        <end position="169"/>
    </location>
</feature>
<dbReference type="Proteomes" id="UP000241362">
    <property type="component" value="Unassembled WGS sequence"/>
</dbReference>
<feature type="transmembrane region" description="Helical" evidence="6">
    <location>
        <begin position="228"/>
        <end position="249"/>
    </location>
</feature>
<feature type="transmembrane region" description="Helical" evidence="6">
    <location>
        <begin position="86"/>
        <end position="110"/>
    </location>
</feature>
<dbReference type="EMBL" id="PZKE01000005">
    <property type="protein sequence ID" value="PTE15029.1"/>
    <property type="molecule type" value="Genomic_DNA"/>
</dbReference>
<name>A0A2T4JAW4_FUSBL</name>
<evidence type="ECO:0000313" key="9">
    <source>
        <dbReference type="Proteomes" id="UP000241362"/>
    </source>
</evidence>
<sequence>MRASVITQGILALCAGIAIFSVQDLILKRLSGDYPLHQAMVLRSLTALPFHLAIVWWFDGRLSTITTPGWWKMLARGLLNFTAYTAYYLGLAALPIATTVALFFTAPLFITLSTALFFREKVPFASGLAVVLGFAGVLLIVRPGASGLGWTALLPILGALGYALSMVVARPMGRTESAAAMAFWGNSCFLICALVLSAVFGSGTMAGTADPSLAFLTRGWIMPPLRDLALMVSCGVIAAVGLTLLTHAYRIAPSAAIAPFEYSFMFWGLLWGWKFWGDLPDALAWVGIAVIIAAGIYVIRQPAPETAAPPVPGGDPA</sequence>
<evidence type="ECO:0000259" key="7">
    <source>
        <dbReference type="Pfam" id="PF00892"/>
    </source>
</evidence>
<keyword evidence="4 6" id="KW-1133">Transmembrane helix</keyword>
<keyword evidence="3 6" id="KW-0812">Transmembrane</keyword>
<evidence type="ECO:0000256" key="1">
    <source>
        <dbReference type="ARBA" id="ARBA00004141"/>
    </source>
</evidence>
<keyword evidence="9" id="KW-1185">Reference proteome</keyword>
<evidence type="ECO:0000256" key="5">
    <source>
        <dbReference type="ARBA" id="ARBA00023136"/>
    </source>
</evidence>
<organism evidence="8 9">
    <name type="scientific">Fuscovulum blasticum DSM 2131</name>
    <dbReference type="NCBI Taxonomy" id="1188250"/>
    <lineage>
        <taxon>Bacteria</taxon>
        <taxon>Pseudomonadati</taxon>
        <taxon>Pseudomonadota</taxon>
        <taxon>Alphaproteobacteria</taxon>
        <taxon>Rhodobacterales</taxon>
        <taxon>Paracoccaceae</taxon>
        <taxon>Pseudogemmobacter</taxon>
    </lineage>
</organism>
<feature type="transmembrane region" description="Helical" evidence="6">
    <location>
        <begin position="282"/>
        <end position="299"/>
    </location>
</feature>
<evidence type="ECO:0000256" key="2">
    <source>
        <dbReference type="ARBA" id="ARBA00009853"/>
    </source>
</evidence>
<dbReference type="AlphaFoldDB" id="A0A2T4JAW4"/>
<dbReference type="SUPFAM" id="SSF103481">
    <property type="entry name" value="Multidrug resistance efflux transporter EmrE"/>
    <property type="match status" value="2"/>
</dbReference>
<dbReference type="GO" id="GO:0016020">
    <property type="term" value="C:membrane"/>
    <property type="evidence" value="ECO:0007669"/>
    <property type="project" value="UniProtKB-SubCell"/>
</dbReference>